<dbReference type="NCBIfam" id="NF000736">
    <property type="entry name" value="PRK00043.2-3"/>
    <property type="match status" value="1"/>
</dbReference>
<evidence type="ECO:0000256" key="8">
    <source>
        <dbReference type="ARBA" id="ARBA00047883"/>
    </source>
</evidence>
<evidence type="ECO:0000256" key="10">
    <source>
        <dbReference type="RuleBase" id="RU003826"/>
    </source>
</evidence>
<comment type="catalytic activity">
    <reaction evidence="7 9 10">
        <text>2-(2-carboxy-4-methylthiazol-5-yl)ethyl phosphate + 4-amino-2-methyl-5-(diphosphooxymethyl)pyrimidine + 2 H(+) = thiamine phosphate + CO2 + diphosphate</text>
        <dbReference type="Rhea" id="RHEA:47848"/>
        <dbReference type="ChEBI" id="CHEBI:15378"/>
        <dbReference type="ChEBI" id="CHEBI:16526"/>
        <dbReference type="ChEBI" id="CHEBI:33019"/>
        <dbReference type="ChEBI" id="CHEBI:37575"/>
        <dbReference type="ChEBI" id="CHEBI:57841"/>
        <dbReference type="ChEBI" id="CHEBI:62890"/>
        <dbReference type="EC" id="2.5.1.3"/>
    </reaction>
</comment>
<dbReference type="NCBIfam" id="TIGR00693">
    <property type="entry name" value="thiE"/>
    <property type="match status" value="1"/>
</dbReference>
<evidence type="ECO:0000256" key="7">
    <source>
        <dbReference type="ARBA" id="ARBA00047851"/>
    </source>
</evidence>
<comment type="cofactor">
    <cofactor evidence="9">
        <name>Mg(2+)</name>
        <dbReference type="ChEBI" id="CHEBI:18420"/>
    </cofactor>
    <text evidence="9">Binds 1 Mg(2+) ion per subunit.</text>
</comment>
<feature type="binding site" evidence="9">
    <location>
        <begin position="132"/>
        <end position="134"/>
    </location>
    <ligand>
        <name>2-[(2R,5Z)-2-carboxy-4-methylthiazol-5(2H)-ylidene]ethyl phosphate</name>
        <dbReference type="ChEBI" id="CHEBI:62899"/>
    </ligand>
</feature>
<evidence type="ECO:0000313" key="13">
    <source>
        <dbReference type="EMBL" id="MBD1430092.1"/>
    </source>
</evidence>
<feature type="binding site" evidence="9">
    <location>
        <begin position="35"/>
        <end position="39"/>
    </location>
    <ligand>
        <name>4-amino-2-methyl-5-(diphosphooxymethyl)pyrimidine</name>
        <dbReference type="ChEBI" id="CHEBI:57841"/>
    </ligand>
</feature>
<accession>A0ABR7YFK4</accession>
<proteinExistence type="inferred from homology"/>
<sequence length="205" mass="22826">MNKISKLQYISQGNTWEEQVNNITTALNHGVKWVQLRWKEAPKEQVFDLARLVKVWCMSHQAKLIINDHVDIAKSVNADGVHLGLADMNISDAKRLLGEGKIFGGTANSLEDIYLRIQEGCDYIGLGPFRFTATKVNLSPILGLEGYKNILNHLKTLNSFPPIIAIGGIQLEDIKSLQDAGVYGVALSKYITETPQEVIKIQELL</sequence>
<keyword evidence="3 9" id="KW-0479">Metal-binding</keyword>
<dbReference type="InterPro" id="IPR022998">
    <property type="entry name" value="ThiamineP_synth_TenI"/>
</dbReference>
<gene>
    <name evidence="9" type="primary">thiE</name>
    <name evidence="13" type="ORF">H8B04_11030</name>
</gene>
<evidence type="ECO:0000256" key="4">
    <source>
        <dbReference type="ARBA" id="ARBA00022842"/>
    </source>
</evidence>
<evidence type="ECO:0000259" key="12">
    <source>
        <dbReference type="Pfam" id="PF02581"/>
    </source>
</evidence>
<dbReference type="Pfam" id="PF02581">
    <property type="entry name" value="TMP-TENI"/>
    <property type="match status" value="1"/>
</dbReference>
<dbReference type="PANTHER" id="PTHR20857:SF15">
    <property type="entry name" value="THIAMINE-PHOSPHATE SYNTHASE"/>
    <property type="match status" value="1"/>
</dbReference>
<protein>
    <recommendedName>
        <fullName evidence="9">Thiamine-phosphate synthase</fullName>
        <shortName evidence="9">TP synthase</shortName>
        <shortName evidence="9">TPS</shortName>
        <ecNumber evidence="9">2.5.1.3</ecNumber>
    </recommendedName>
    <alternativeName>
        <fullName evidence="9">Thiamine-phosphate pyrophosphorylase</fullName>
        <shortName evidence="9">TMP pyrophosphorylase</shortName>
        <shortName evidence="9">TMP-PPase</shortName>
    </alternativeName>
</protein>
<name>A0ABR7YFK4_9SPHI</name>
<comment type="catalytic activity">
    <reaction evidence="8 9 10">
        <text>2-[(2R,5Z)-2-carboxy-4-methylthiazol-5(2H)-ylidene]ethyl phosphate + 4-amino-2-methyl-5-(diphosphooxymethyl)pyrimidine + 2 H(+) = thiamine phosphate + CO2 + diphosphate</text>
        <dbReference type="Rhea" id="RHEA:47844"/>
        <dbReference type="ChEBI" id="CHEBI:15378"/>
        <dbReference type="ChEBI" id="CHEBI:16526"/>
        <dbReference type="ChEBI" id="CHEBI:33019"/>
        <dbReference type="ChEBI" id="CHEBI:37575"/>
        <dbReference type="ChEBI" id="CHEBI:57841"/>
        <dbReference type="ChEBI" id="CHEBI:62899"/>
        <dbReference type="EC" id="2.5.1.3"/>
    </reaction>
</comment>
<dbReference type="InterPro" id="IPR036206">
    <property type="entry name" value="ThiamineP_synth_sf"/>
</dbReference>
<dbReference type="RefSeq" id="WP_190302380.1">
    <property type="nucleotide sequence ID" value="NZ_JACOIJ010000020.1"/>
</dbReference>
<evidence type="ECO:0000256" key="6">
    <source>
        <dbReference type="ARBA" id="ARBA00047334"/>
    </source>
</evidence>
<reference evidence="13 14" key="1">
    <citation type="submission" date="2020-08" db="EMBL/GenBank/DDBJ databases">
        <title>Sphingobacterium sp. DN04309 isolated from aquaculture water.</title>
        <authorList>
            <person name="Zhang M."/>
        </authorList>
    </citation>
    <scope>NUCLEOTIDE SEQUENCE [LARGE SCALE GENOMIC DNA]</scope>
    <source>
        <strain evidence="13 14">DN04309</strain>
    </source>
</reference>
<feature type="binding site" evidence="9">
    <location>
        <position position="87"/>
    </location>
    <ligand>
        <name>Mg(2+)</name>
        <dbReference type="ChEBI" id="CHEBI:18420"/>
    </ligand>
</feature>
<comment type="similarity">
    <text evidence="9 10">Belongs to the thiamine-phosphate synthase family.</text>
</comment>
<evidence type="ECO:0000256" key="11">
    <source>
        <dbReference type="RuleBase" id="RU004253"/>
    </source>
</evidence>
<evidence type="ECO:0000256" key="1">
    <source>
        <dbReference type="ARBA" id="ARBA00005165"/>
    </source>
</evidence>
<evidence type="ECO:0000313" key="14">
    <source>
        <dbReference type="Proteomes" id="UP000651271"/>
    </source>
</evidence>
<evidence type="ECO:0000256" key="3">
    <source>
        <dbReference type="ARBA" id="ARBA00022723"/>
    </source>
</evidence>
<evidence type="ECO:0000256" key="5">
    <source>
        <dbReference type="ARBA" id="ARBA00022977"/>
    </source>
</evidence>
<dbReference type="InterPro" id="IPR013785">
    <property type="entry name" value="Aldolase_TIM"/>
</dbReference>
<comment type="caution">
    <text evidence="9">Lacks conserved residue(s) required for the propagation of feature annotation.</text>
</comment>
<feature type="binding site" evidence="9">
    <location>
        <position position="106"/>
    </location>
    <ligand>
        <name>4-amino-2-methyl-5-(diphosphooxymethyl)pyrimidine</name>
        <dbReference type="ChEBI" id="CHEBI:57841"/>
    </ligand>
</feature>
<feature type="domain" description="Thiamine phosphate synthase/TenI" evidence="12">
    <location>
        <begin position="17"/>
        <end position="189"/>
    </location>
</feature>
<comment type="caution">
    <text evidence="13">The sequence shown here is derived from an EMBL/GenBank/DDBJ whole genome shotgun (WGS) entry which is preliminary data.</text>
</comment>
<dbReference type="PANTHER" id="PTHR20857">
    <property type="entry name" value="THIAMINE-PHOSPHATE PYROPHOSPHORYLASE"/>
    <property type="match status" value="1"/>
</dbReference>
<dbReference type="CDD" id="cd00564">
    <property type="entry name" value="TMP_TenI"/>
    <property type="match status" value="1"/>
</dbReference>
<comment type="function">
    <text evidence="9">Condenses 4-methyl-5-(beta-hydroxyethyl)thiazole monophosphate (THZ-P) and 2-methyl-4-amino-5-hydroxymethyl pyrimidine pyrophosphate (HMP-PP) to form thiamine monophosphate (TMP).</text>
</comment>
<organism evidence="13 14">
    <name type="scientific">Sphingobacterium litopenaei</name>
    <dbReference type="NCBI Taxonomy" id="2763500"/>
    <lineage>
        <taxon>Bacteria</taxon>
        <taxon>Pseudomonadati</taxon>
        <taxon>Bacteroidota</taxon>
        <taxon>Sphingobacteriia</taxon>
        <taxon>Sphingobacteriales</taxon>
        <taxon>Sphingobacteriaceae</taxon>
        <taxon>Sphingobacterium</taxon>
    </lineage>
</organism>
<keyword evidence="14" id="KW-1185">Reference proteome</keyword>
<comment type="pathway">
    <text evidence="1 9 11">Cofactor biosynthesis; thiamine diphosphate biosynthesis; thiamine phosphate from 4-amino-2-methyl-5-diphosphomethylpyrimidine and 4-methyl-5-(2-phosphoethyl)-thiazole: step 1/1.</text>
</comment>
<dbReference type="GO" id="GO:0004789">
    <property type="term" value="F:thiamine-phosphate diphosphorylase activity"/>
    <property type="evidence" value="ECO:0007669"/>
    <property type="project" value="UniProtKB-EC"/>
</dbReference>
<dbReference type="EC" id="2.5.1.3" evidence="9"/>
<feature type="binding site" evidence="9">
    <location>
        <position position="68"/>
    </location>
    <ligand>
        <name>Mg(2+)</name>
        <dbReference type="ChEBI" id="CHEBI:18420"/>
    </ligand>
</feature>
<keyword evidence="5 9" id="KW-0784">Thiamine biosynthesis</keyword>
<dbReference type="InterPro" id="IPR034291">
    <property type="entry name" value="TMP_synthase"/>
</dbReference>
<feature type="binding site" evidence="9">
    <location>
        <position position="135"/>
    </location>
    <ligand>
        <name>4-amino-2-methyl-5-(diphosphooxymethyl)pyrimidine</name>
        <dbReference type="ChEBI" id="CHEBI:57841"/>
    </ligand>
</feature>
<feature type="binding site" evidence="9">
    <location>
        <position position="168"/>
    </location>
    <ligand>
        <name>2-[(2R,5Z)-2-carboxy-4-methylthiazol-5(2H)-ylidene]ethyl phosphate</name>
        <dbReference type="ChEBI" id="CHEBI:62899"/>
    </ligand>
</feature>
<evidence type="ECO:0000256" key="9">
    <source>
        <dbReference type="HAMAP-Rule" id="MF_00097"/>
    </source>
</evidence>
<dbReference type="HAMAP" id="MF_00097">
    <property type="entry name" value="TMP_synthase"/>
    <property type="match status" value="1"/>
</dbReference>
<keyword evidence="4 9" id="KW-0460">Magnesium</keyword>
<evidence type="ECO:0000256" key="2">
    <source>
        <dbReference type="ARBA" id="ARBA00022679"/>
    </source>
</evidence>
<dbReference type="SUPFAM" id="SSF51391">
    <property type="entry name" value="Thiamin phosphate synthase"/>
    <property type="match status" value="1"/>
</dbReference>
<dbReference type="Proteomes" id="UP000651271">
    <property type="component" value="Unassembled WGS sequence"/>
</dbReference>
<keyword evidence="2 9" id="KW-0808">Transferase</keyword>
<dbReference type="Gene3D" id="3.20.20.70">
    <property type="entry name" value="Aldolase class I"/>
    <property type="match status" value="1"/>
</dbReference>
<feature type="binding site" evidence="9">
    <location>
        <position position="67"/>
    </location>
    <ligand>
        <name>4-amino-2-methyl-5-(diphosphooxymethyl)pyrimidine</name>
        <dbReference type="ChEBI" id="CHEBI:57841"/>
    </ligand>
</feature>
<dbReference type="EMBL" id="JACOIJ010000020">
    <property type="protein sequence ID" value="MBD1430092.1"/>
    <property type="molecule type" value="Genomic_DNA"/>
</dbReference>
<comment type="catalytic activity">
    <reaction evidence="6 9 10">
        <text>4-methyl-5-(2-phosphooxyethyl)-thiazole + 4-amino-2-methyl-5-(diphosphooxymethyl)pyrimidine + H(+) = thiamine phosphate + diphosphate</text>
        <dbReference type="Rhea" id="RHEA:22328"/>
        <dbReference type="ChEBI" id="CHEBI:15378"/>
        <dbReference type="ChEBI" id="CHEBI:33019"/>
        <dbReference type="ChEBI" id="CHEBI:37575"/>
        <dbReference type="ChEBI" id="CHEBI:57841"/>
        <dbReference type="ChEBI" id="CHEBI:58296"/>
        <dbReference type="EC" id="2.5.1.3"/>
    </reaction>
</comment>